<reference evidence="3" key="2">
    <citation type="submission" date="2020-10" db="EMBL/GenBank/DDBJ databases">
        <authorList>
            <person name="Scholz U."/>
            <person name="Mascher M."/>
            <person name="Fiebig A."/>
        </authorList>
    </citation>
    <scope>NUCLEOTIDE SEQUENCE [LARGE SCALE GENOMIC DNA]</scope>
    <source>
        <strain evidence="3">cv. Morex</strain>
    </source>
</reference>
<gene>
    <name evidence="3" type="primary">LOC123398467</name>
</gene>
<evidence type="ECO:0000256" key="1">
    <source>
        <dbReference type="SAM" id="MobiDB-lite"/>
    </source>
</evidence>
<organism evidence="3 4">
    <name type="scientific">Hordeum vulgare subsp. vulgare</name>
    <name type="common">Domesticated barley</name>
    <dbReference type="NCBI Taxonomy" id="112509"/>
    <lineage>
        <taxon>Eukaryota</taxon>
        <taxon>Viridiplantae</taxon>
        <taxon>Streptophyta</taxon>
        <taxon>Embryophyta</taxon>
        <taxon>Tracheophyta</taxon>
        <taxon>Spermatophyta</taxon>
        <taxon>Magnoliopsida</taxon>
        <taxon>Liliopsida</taxon>
        <taxon>Poales</taxon>
        <taxon>Poaceae</taxon>
        <taxon>BOP clade</taxon>
        <taxon>Pooideae</taxon>
        <taxon>Triticodae</taxon>
        <taxon>Triticeae</taxon>
        <taxon>Hordeinae</taxon>
        <taxon>Hordeum</taxon>
    </lineage>
</organism>
<dbReference type="Proteomes" id="UP000011116">
    <property type="component" value="Chromosome 5H"/>
</dbReference>
<name>A0A8I6YVG3_HORVV</name>
<reference evidence="3" key="3">
    <citation type="submission" date="2022-01" db="UniProtKB">
        <authorList>
            <consortium name="EnsemblPlants"/>
        </authorList>
    </citation>
    <scope>IDENTIFICATION</scope>
    <source>
        <strain evidence="3">subsp. vulgare</strain>
    </source>
</reference>
<feature type="domain" description="DUF3615" evidence="2">
    <location>
        <begin position="315"/>
        <end position="409"/>
    </location>
</feature>
<dbReference type="GeneID" id="123398467"/>
<evidence type="ECO:0000313" key="4">
    <source>
        <dbReference type="Proteomes" id="UP000011116"/>
    </source>
</evidence>
<dbReference type="RefSeq" id="XP_044948870.1">
    <property type="nucleotide sequence ID" value="XM_045092935.1"/>
</dbReference>
<protein>
    <recommendedName>
        <fullName evidence="2">DUF3615 domain-containing protein</fullName>
    </recommendedName>
</protein>
<evidence type="ECO:0000259" key="2">
    <source>
        <dbReference type="Pfam" id="PF12274"/>
    </source>
</evidence>
<evidence type="ECO:0000313" key="3">
    <source>
        <dbReference type="EnsemblPlants" id="HORVU.MOREX.r3.5HG0512920.1"/>
    </source>
</evidence>
<dbReference type="InterPro" id="IPR022059">
    <property type="entry name" value="DUF3615"/>
</dbReference>
<dbReference type="Pfam" id="PF12274">
    <property type="entry name" value="DUF3615"/>
    <property type="match status" value="1"/>
</dbReference>
<sequence>MPPRPPGSLGRGRGRGLGFPAAKPVPTSLGARGRLLPRHRVLHFDVPIINGREIISVGSNGLLTAARSISDDEPVIFVDIDIDGSFLTDHDIPGEPFETMDQLIHAASVHLLVASCCDLSRYEGGTASSQMPVSELQHLHYEESRDQPCEGEDHVPVCSETPHWKRKKVDFWHGHDLSSSKELLNTITFQESSTSTSSSSLQIQAQPWRCLSSSPIWALAQFDWGIIFFTRVDLKGSFHTNPHVGGPFQSLQDAYDAIDRYLQEHKDPTMFTGVSRLERVIRLSLNYPDGTRKKLLKSQQMDERRDWERQLVQTLVDQYNDHHHLSGDLAYELKDVTCFESVSGGNGRRYYHINFTMKTKGADDCNSGGEDLFFAEVTIKGGEYVELVASCFCMVKPTDNGQCYGCDVKHPNNLAAYTGAKASSQCACSLFGNMGLPVHDESLEEEERRVRRFYETQGLDDPDYVEKERARAQVTIKPFSSDDCVLEYRAVPTTGKTKEGAGVEG</sequence>
<feature type="region of interest" description="Disordered" evidence="1">
    <location>
        <begin position="1"/>
        <end position="23"/>
    </location>
</feature>
<dbReference type="Gramene" id="HORVU.MOREX.r2.5HG0426100.1">
    <property type="protein sequence ID" value="HORVU.MOREX.r2.5HG0426100.1"/>
    <property type="gene ID" value="HORVU.MOREX.r2.5HG0426100"/>
</dbReference>
<reference evidence="4" key="1">
    <citation type="journal article" date="2012" name="Nature">
        <title>A physical, genetic and functional sequence assembly of the barley genome.</title>
        <authorList>
            <consortium name="The International Barley Genome Sequencing Consortium"/>
            <person name="Mayer K.F."/>
            <person name="Waugh R."/>
            <person name="Brown J.W."/>
            <person name="Schulman A."/>
            <person name="Langridge P."/>
            <person name="Platzer M."/>
            <person name="Fincher G.B."/>
            <person name="Muehlbauer G.J."/>
            <person name="Sato K."/>
            <person name="Close T.J."/>
            <person name="Wise R.P."/>
            <person name="Stein N."/>
        </authorList>
    </citation>
    <scope>NUCLEOTIDE SEQUENCE [LARGE SCALE GENOMIC DNA]</scope>
    <source>
        <strain evidence="4">cv. Morex</strain>
    </source>
</reference>
<dbReference type="KEGG" id="hvg:123398467"/>
<dbReference type="Gramene" id="HORVU.MOREX.r3.5HG0512920.1">
    <property type="protein sequence ID" value="HORVU.MOREX.r3.5HG0512920.1"/>
    <property type="gene ID" value="HORVU.MOREX.r3.5HG0512920"/>
</dbReference>
<dbReference type="AlphaFoldDB" id="A0A8I6YVG3"/>
<accession>A0A8I6YVG3</accession>
<keyword evidence="4" id="KW-1185">Reference proteome</keyword>
<proteinExistence type="predicted"/>
<dbReference type="EnsemblPlants" id="HORVU.MOREX.r3.5HG0512920.1">
    <property type="protein sequence ID" value="HORVU.MOREX.r3.5HG0512920.1"/>
    <property type="gene ID" value="HORVU.MOREX.r3.5HG0512920"/>
</dbReference>
<dbReference type="OrthoDB" id="643759at2759"/>
<dbReference type="PANTHER" id="PTHR33326:SF33">
    <property type="match status" value="1"/>
</dbReference>
<dbReference type="PANTHER" id="PTHR33326">
    <property type="entry name" value="OS05G0543800 PROTEIN"/>
    <property type="match status" value="1"/>
</dbReference>